<keyword evidence="3" id="KW-1185">Reference proteome</keyword>
<accession>B9SCE8</accession>
<protein>
    <submittedName>
        <fullName evidence="2">Uncharacterized protein</fullName>
    </submittedName>
</protein>
<evidence type="ECO:0000256" key="1">
    <source>
        <dbReference type="SAM" id="MobiDB-lite"/>
    </source>
</evidence>
<dbReference type="Proteomes" id="UP000008311">
    <property type="component" value="Unassembled WGS sequence"/>
</dbReference>
<feature type="region of interest" description="Disordered" evidence="1">
    <location>
        <begin position="1"/>
        <end position="56"/>
    </location>
</feature>
<evidence type="ECO:0000313" key="3">
    <source>
        <dbReference type="Proteomes" id="UP000008311"/>
    </source>
</evidence>
<organism evidence="2 3">
    <name type="scientific">Ricinus communis</name>
    <name type="common">Castor bean</name>
    <dbReference type="NCBI Taxonomy" id="3988"/>
    <lineage>
        <taxon>Eukaryota</taxon>
        <taxon>Viridiplantae</taxon>
        <taxon>Streptophyta</taxon>
        <taxon>Embryophyta</taxon>
        <taxon>Tracheophyta</taxon>
        <taxon>Spermatophyta</taxon>
        <taxon>Magnoliopsida</taxon>
        <taxon>eudicotyledons</taxon>
        <taxon>Gunneridae</taxon>
        <taxon>Pentapetalae</taxon>
        <taxon>rosids</taxon>
        <taxon>fabids</taxon>
        <taxon>Malpighiales</taxon>
        <taxon>Euphorbiaceae</taxon>
        <taxon>Acalyphoideae</taxon>
        <taxon>Acalypheae</taxon>
        <taxon>Ricinus</taxon>
    </lineage>
</organism>
<evidence type="ECO:0000313" key="2">
    <source>
        <dbReference type="EMBL" id="EEF38702.1"/>
    </source>
</evidence>
<sequence length="81" mass="8905">MAEETNNRETQIALKYQDSSEDPPPPSPAATSSTQRFTPKFGSFNLEEASTQEKESGFLQSVILKDKQQEAAVQGVGEEIE</sequence>
<dbReference type="AlphaFoldDB" id="B9SCE8"/>
<reference evidence="3" key="1">
    <citation type="journal article" date="2010" name="Nat. Biotechnol.">
        <title>Draft genome sequence of the oilseed species Ricinus communis.</title>
        <authorList>
            <person name="Chan A.P."/>
            <person name="Crabtree J."/>
            <person name="Zhao Q."/>
            <person name="Lorenzi H."/>
            <person name="Orvis J."/>
            <person name="Puiu D."/>
            <person name="Melake-Berhan A."/>
            <person name="Jones K.M."/>
            <person name="Redman J."/>
            <person name="Chen G."/>
            <person name="Cahoon E.B."/>
            <person name="Gedil M."/>
            <person name="Stanke M."/>
            <person name="Haas B.J."/>
            <person name="Wortman J.R."/>
            <person name="Fraser-Liggett C.M."/>
            <person name="Ravel J."/>
            <person name="Rabinowicz P.D."/>
        </authorList>
    </citation>
    <scope>NUCLEOTIDE SEQUENCE [LARGE SCALE GENOMIC DNA]</scope>
    <source>
        <strain evidence="3">cv. Hale</strain>
    </source>
</reference>
<name>B9SCE8_RICCO</name>
<dbReference type="EMBL" id="EQ973921">
    <property type="protein sequence ID" value="EEF38702.1"/>
    <property type="molecule type" value="Genomic_DNA"/>
</dbReference>
<proteinExistence type="predicted"/>
<dbReference type="InParanoid" id="B9SCE8"/>
<gene>
    <name evidence="2" type="ORF">RCOM_1271020</name>
</gene>